<dbReference type="CDD" id="cd06661">
    <property type="entry name" value="GGCT_like"/>
    <property type="match status" value="1"/>
</dbReference>
<protein>
    <recommendedName>
        <fullName evidence="2">Gamma-glutamylcyclotransferase AIG2-like domain-containing protein</fullName>
    </recommendedName>
</protein>
<keyword evidence="1" id="KW-0456">Lyase</keyword>
<dbReference type="InterPro" id="IPR013024">
    <property type="entry name" value="GGCT-like"/>
</dbReference>
<dbReference type="PANTHER" id="PTHR12935:SF0">
    <property type="entry name" value="GAMMA-GLUTAMYLCYCLOTRANSFERASE"/>
    <property type="match status" value="1"/>
</dbReference>
<dbReference type="InterPro" id="IPR036568">
    <property type="entry name" value="GGCT-like_sf"/>
</dbReference>
<dbReference type="SUPFAM" id="SSF110857">
    <property type="entry name" value="Gamma-glutamyl cyclotransferase-like"/>
    <property type="match status" value="1"/>
</dbReference>
<dbReference type="InterPro" id="IPR009288">
    <property type="entry name" value="AIG2-like_dom"/>
</dbReference>
<dbReference type="Pfam" id="PF06094">
    <property type="entry name" value="GGACT"/>
    <property type="match status" value="1"/>
</dbReference>
<dbReference type="Gene3D" id="3.10.490.10">
    <property type="entry name" value="Gamma-glutamyl cyclotransferase-like"/>
    <property type="match status" value="1"/>
</dbReference>
<feature type="domain" description="Gamma-glutamylcyclotransferase AIG2-like" evidence="2">
    <location>
        <begin position="3"/>
        <end position="122"/>
    </location>
</feature>
<evidence type="ECO:0000259" key="2">
    <source>
        <dbReference type="Pfam" id="PF06094"/>
    </source>
</evidence>
<reference evidence="3" key="1">
    <citation type="journal article" date="2020" name="Nature">
        <title>Giant virus diversity and host interactions through global metagenomics.</title>
        <authorList>
            <person name="Schulz F."/>
            <person name="Roux S."/>
            <person name="Paez-Espino D."/>
            <person name="Jungbluth S."/>
            <person name="Walsh D.A."/>
            <person name="Denef V.J."/>
            <person name="McMahon K.D."/>
            <person name="Konstantinidis K.T."/>
            <person name="Eloe-Fadrosh E.A."/>
            <person name="Kyrpides N.C."/>
            <person name="Woyke T."/>
        </authorList>
    </citation>
    <scope>NUCLEOTIDE SEQUENCE</scope>
    <source>
        <strain evidence="3">GVMAG-S-ERX555965-48</strain>
    </source>
</reference>
<dbReference type="EMBL" id="MN738772">
    <property type="protein sequence ID" value="QHS84058.1"/>
    <property type="molecule type" value="Genomic_DNA"/>
</dbReference>
<dbReference type="PANTHER" id="PTHR12935">
    <property type="entry name" value="GAMMA-GLUTAMYLCYCLOTRANSFERASE"/>
    <property type="match status" value="1"/>
</dbReference>
<evidence type="ECO:0000313" key="3">
    <source>
        <dbReference type="EMBL" id="QHS84058.1"/>
    </source>
</evidence>
<dbReference type="GO" id="GO:0003839">
    <property type="term" value="F:gamma-glutamylcyclotransferase activity"/>
    <property type="evidence" value="ECO:0007669"/>
    <property type="project" value="InterPro"/>
</dbReference>
<dbReference type="AlphaFoldDB" id="A0A6C0AWD3"/>
<sequence>MYYFAYGSNIDTIHFLKFISKEHVKLIGPAYINNHIMKYRKVKTSRLRSGVANIEERKYSITYGVVYFIDDNTDLERLDKKEGYLDECNKYNKYNKIIIQATLLKNNKKINCFAYQINKDFKSYEVRPRLEYINFLRNGNKIHNLPKAHLNRVNYMFA</sequence>
<accession>A0A6C0AWD3</accession>
<name>A0A6C0AWD3_9ZZZZ</name>
<proteinExistence type="predicted"/>
<dbReference type="InterPro" id="IPR017939">
    <property type="entry name" value="G-Glutamylcylcotransferase"/>
</dbReference>
<evidence type="ECO:0000256" key="1">
    <source>
        <dbReference type="ARBA" id="ARBA00023239"/>
    </source>
</evidence>
<organism evidence="3">
    <name type="scientific">viral metagenome</name>
    <dbReference type="NCBI Taxonomy" id="1070528"/>
    <lineage>
        <taxon>unclassified sequences</taxon>
        <taxon>metagenomes</taxon>
        <taxon>organismal metagenomes</taxon>
    </lineage>
</organism>